<dbReference type="AlphaFoldDB" id="C0PRC5"/>
<proteinExistence type="evidence at transcript level"/>
<accession>C0PRC5</accession>
<feature type="region of interest" description="Disordered" evidence="1">
    <location>
        <begin position="196"/>
        <end position="241"/>
    </location>
</feature>
<feature type="compositionally biased region" description="Polar residues" evidence="1">
    <location>
        <begin position="365"/>
        <end position="375"/>
    </location>
</feature>
<feature type="compositionally biased region" description="Low complexity" evidence="1">
    <location>
        <begin position="199"/>
        <end position="209"/>
    </location>
</feature>
<feature type="region of interest" description="Disordered" evidence="1">
    <location>
        <begin position="392"/>
        <end position="414"/>
    </location>
</feature>
<organism evidence="2">
    <name type="scientific">Picea sitchensis</name>
    <name type="common">Sitka spruce</name>
    <name type="synonym">Pinus sitchensis</name>
    <dbReference type="NCBI Taxonomy" id="3332"/>
    <lineage>
        <taxon>Eukaryota</taxon>
        <taxon>Viridiplantae</taxon>
        <taxon>Streptophyta</taxon>
        <taxon>Embryophyta</taxon>
        <taxon>Tracheophyta</taxon>
        <taxon>Spermatophyta</taxon>
        <taxon>Pinopsida</taxon>
        <taxon>Pinidae</taxon>
        <taxon>Conifers I</taxon>
        <taxon>Pinales</taxon>
        <taxon>Pinaceae</taxon>
        <taxon>Picea</taxon>
    </lineage>
</organism>
<protein>
    <submittedName>
        <fullName evidence="2">Uncharacterized protein</fullName>
    </submittedName>
</protein>
<feature type="region of interest" description="Disordered" evidence="1">
    <location>
        <begin position="60"/>
        <end position="100"/>
    </location>
</feature>
<feature type="region of interest" description="Disordered" evidence="1">
    <location>
        <begin position="354"/>
        <end position="379"/>
    </location>
</feature>
<evidence type="ECO:0000256" key="1">
    <source>
        <dbReference type="SAM" id="MobiDB-lite"/>
    </source>
</evidence>
<dbReference type="EMBL" id="BT070869">
    <property type="protein sequence ID" value="ACN40365.1"/>
    <property type="molecule type" value="mRNA"/>
</dbReference>
<evidence type="ECO:0000313" key="2">
    <source>
        <dbReference type="EMBL" id="ACN40365.1"/>
    </source>
</evidence>
<name>C0PRC5_PICSI</name>
<feature type="compositionally biased region" description="Basic and acidic residues" evidence="1">
    <location>
        <begin position="60"/>
        <end position="73"/>
    </location>
</feature>
<feature type="compositionally biased region" description="Basic and acidic residues" evidence="1">
    <location>
        <begin position="394"/>
        <end position="406"/>
    </location>
</feature>
<feature type="compositionally biased region" description="Basic and acidic residues" evidence="1">
    <location>
        <begin position="228"/>
        <end position="241"/>
    </location>
</feature>
<reference evidence="2" key="1">
    <citation type="submission" date="2009-02" db="EMBL/GenBank/DDBJ databases">
        <title>Full length sequence-verified cDNA sequences from Sitka spruce (Picea sitchensis).</title>
        <authorList>
            <person name="Reid K.E."/>
            <person name="Liao N."/>
            <person name="Ralph S."/>
            <person name="Kolosova N."/>
            <person name="Oddy C."/>
            <person name="Moore R."/>
            <person name="Mayo M."/>
            <person name="Wagner S."/>
            <person name="King J."/>
            <person name="Yanchuk A."/>
            <person name="Holt R."/>
            <person name="Jones S."/>
            <person name="Marra M."/>
            <person name="Ritland C.E."/>
            <person name="Ritland K."/>
            <person name="Bohlmann J."/>
        </authorList>
    </citation>
    <scope>NUCLEOTIDE SEQUENCE</scope>
    <source>
        <tissue evidence="2">Green portion of the leader tissue</tissue>
    </source>
</reference>
<dbReference type="OMA" id="HSSWERF"/>
<sequence length="423" mass="47533">MVFRCLIFFITLIVSTALFLKAILSVIPRPRAMESERQAVKASIEIHEVYDQKELVEIKKHGEPQVTESKEETGTEIVETGHQGEEKEDEQNPCEDKPEISNTGIELMEFKLTEKEDEIIARKSEEEEAISYISPLGVVNGGSEEEDGSFHVEQPIFCSGLDLVGEAEGDELPRFSLGLGSNDFFSIPLHSSWERFDSASDSGSEASSENFGPVFDDYNSHSTTDGDNPNKDKNDPSVDFHFHGGEEDRFELFHEDSSDSTSEDENLIEIAISEQQVPNRYGRGMHGLYPDITGEPNLIDLDYSEGFPEQGSVREQNLVEIFSDERASFPEEENLIEIDLSAETFANLAKEQIGPADIKSDSEEASPTQIPTRQGNPVADFLHDPLPQDYYSFLDDKTPPWRTREPKGRRHSTNEIRICWNSG</sequence>